<dbReference type="EC" id="2.4.1.255" evidence="3"/>
<dbReference type="Pfam" id="PF13844">
    <property type="entry name" value="Glyco_transf_41"/>
    <property type="match status" value="2"/>
</dbReference>
<feature type="domain" description="O-GlcNAc transferase C-terminal" evidence="9">
    <location>
        <begin position="288"/>
        <end position="448"/>
    </location>
</feature>
<reference evidence="10 11" key="1">
    <citation type="submission" date="2017-09" db="EMBL/GenBank/DDBJ databases">
        <title>Depth-based differentiation of microbial function through sediment-hosted aquifers and enrichment of novel symbionts in the deep terrestrial subsurface.</title>
        <authorList>
            <person name="Probst A.J."/>
            <person name="Ladd B."/>
            <person name="Jarett J.K."/>
            <person name="Geller-Mcgrath D.E."/>
            <person name="Sieber C.M."/>
            <person name="Emerson J.B."/>
            <person name="Anantharaman K."/>
            <person name="Thomas B.C."/>
            <person name="Malmstrom R."/>
            <person name="Stieglmeier M."/>
            <person name="Klingl A."/>
            <person name="Woyke T."/>
            <person name="Ryan C.M."/>
            <person name="Banfield J.F."/>
        </authorList>
    </citation>
    <scope>NUCLEOTIDE SEQUENCE [LARGE SCALE GENOMIC DNA]</scope>
    <source>
        <strain evidence="10">CG17_big_fil_post_rev_8_21_14_2_50_48_46</strain>
    </source>
</reference>
<evidence type="ECO:0000256" key="3">
    <source>
        <dbReference type="ARBA" id="ARBA00011970"/>
    </source>
</evidence>
<dbReference type="PROSITE" id="PS50005">
    <property type="entry name" value="TPR"/>
    <property type="match status" value="1"/>
</dbReference>
<organism evidence="10 11">
    <name type="scientific">bacterium (Candidatus Blackallbacteria) CG17_big_fil_post_rev_8_21_14_2_50_48_46</name>
    <dbReference type="NCBI Taxonomy" id="2014261"/>
    <lineage>
        <taxon>Bacteria</taxon>
        <taxon>Candidatus Blackallbacteria</taxon>
    </lineage>
</organism>
<evidence type="ECO:0000256" key="6">
    <source>
        <dbReference type="ARBA" id="ARBA00022737"/>
    </source>
</evidence>
<keyword evidence="5" id="KW-0808">Transferase</keyword>
<evidence type="ECO:0000256" key="4">
    <source>
        <dbReference type="ARBA" id="ARBA00022676"/>
    </source>
</evidence>
<dbReference type="InterPro" id="IPR019734">
    <property type="entry name" value="TPR_rpt"/>
</dbReference>
<comment type="caution">
    <text evidence="10">The sequence shown here is derived from an EMBL/GenBank/DDBJ whole genome shotgun (WGS) entry which is preliminary data.</text>
</comment>
<dbReference type="Proteomes" id="UP000231019">
    <property type="component" value="Unassembled WGS sequence"/>
</dbReference>
<evidence type="ECO:0000256" key="2">
    <source>
        <dbReference type="ARBA" id="ARBA00005386"/>
    </source>
</evidence>
<keyword evidence="7 8" id="KW-0802">TPR repeat</keyword>
<sequence length="661" mass="74346">MDFNQFLETALRLHQQGNPADAERLYLMLLQQHPEHADVLHLLGMARAMQGALEQGIADLQAAIRLNPQAPSYHNNLGQLLEQAGQRTAAILHLERALALDSGYFEAANNLGNLLFQNGDLQAAKRAYLNALSLSAPPERRAQLQINLARLCTQEGSFEPVVTLCAEVLAQLPNFLPALHLQLDAQLKRPDFFAAIETAEQIWQLEPLPENGLRLLSLLPPPIFQDADDLAYWRSRYQTLLDQLSGPLAWSGRPLRIDNTPFYLSYMGRNDRDLLTQLATIYRQILPEHPPQGPVKTQLSPHQKRIGFCSLHFYNHSVTHCFEGLIQACASQADFEVYLFSMERAQQDAHTERLRSGVKEFRVLPDDEAAARESIAAAELDILIYPDIGIDTFTWMLAFTRLAPVQMVLSGHPVTTGIPTLDYYLSSELLEGPEAQGHYSEKLVQLKHIPVNYSLPALPVPFKSRSEVFAELNLPEDQHLYLCPMMPFKFHTDLDALFAAILEGDPQGMIGIFDYPLAFFSEKLLPRLQAHLGSAFHRLKVLPWLPQPLFLNLLAHVDVALDTPHFGAGNTAYLSLGLGTPMVTLPSQYLRGRSTLALYQQMGMTDLIAQTPADYVQLALRLGQDRDFQLQMRQKITERSDLIFGRQDGILDLIEFLRNLC</sequence>
<name>A0A2M7G0Y6_9BACT</name>
<keyword evidence="6" id="KW-0677">Repeat</keyword>
<evidence type="ECO:0000256" key="8">
    <source>
        <dbReference type="PROSITE-ProRule" id="PRU00339"/>
    </source>
</evidence>
<dbReference type="AlphaFoldDB" id="A0A2M7G0Y6"/>
<dbReference type="Gene3D" id="1.25.40.10">
    <property type="entry name" value="Tetratricopeptide repeat domain"/>
    <property type="match status" value="1"/>
</dbReference>
<dbReference type="EMBL" id="PFFQ01000053">
    <property type="protein sequence ID" value="PIW15349.1"/>
    <property type="molecule type" value="Genomic_DNA"/>
</dbReference>
<accession>A0A2M7G0Y6</accession>
<evidence type="ECO:0000313" key="11">
    <source>
        <dbReference type="Proteomes" id="UP000231019"/>
    </source>
</evidence>
<dbReference type="SUPFAM" id="SSF48452">
    <property type="entry name" value="TPR-like"/>
    <property type="match status" value="2"/>
</dbReference>
<dbReference type="Pfam" id="PF13432">
    <property type="entry name" value="TPR_16"/>
    <property type="match status" value="2"/>
</dbReference>
<comment type="pathway">
    <text evidence="1">Protein modification; protein glycosylation.</text>
</comment>
<proteinExistence type="inferred from homology"/>
<evidence type="ECO:0000313" key="10">
    <source>
        <dbReference type="EMBL" id="PIW15349.1"/>
    </source>
</evidence>
<dbReference type="Gene3D" id="3.40.50.11380">
    <property type="match status" value="1"/>
</dbReference>
<keyword evidence="4" id="KW-0328">Glycosyltransferase</keyword>
<protein>
    <recommendedName>
        <fullName evidence="3">protein O-GlcNAc transferase</fullName>
        <ecNumber evidence="3">2.4.1.255</ecNumber>
    </recommendedName>
</protein>
<feature type="domain" description="O-GlcNAc transferase C-terminal" evidence="9">
    <location>
        <begin position="554"/>
        <end position="639"/>
    </location>
</feature>
<dbReference type="GO" id="GO:0097363">
    <property type="term" value="F:protein O-acetylglucosaminyltransferase activity"/>
    <property type="evidence" value="ECO:0007669"/>
    <property type="project" value="UniProtKB-EC"/>
</dbReference>
<feature type="repeat" description="TPR" evidence="8">
    <location>
        <begin position="37"/>
        <end position="70"/>
    </location>
</feature>
<comment type="similarity">
    <text evidence="2">Belongs to the glycosyltransferase 41 family. O-GlcNAc transferase subfamily.</text>
</comment>
<dbReference type="GO" id="GO:0006493">
    <property type="term" value="P:protein O-linked glycosylation"/>
    <property type="evidence" value="ECO:0007669"/>
    <property type="project" value="TreeGrafter"/>
</dbReference>
<dbReference type="PANTHER" id="PTHR44998">
    <property type="match status" value="1"/>
</dbReference>
<dbReference type="InterPro" id="IPR011990">
    <property type="entry name" value="TPR-like_helical_dom_sf"/>
</dbReference>
<evidence type="ECO:0000256" key="7">
    <source>
        <dbReference type="ARBA" id="ARBA00022803"/>
    </source>
</evidence>
<dbReference type="SUPFAM" id="SSF53756">
    <property type="entry name" value="UDP-Glycosyltransferase/glycogen phosphorylase"/>
    <property type="match status" value="1"/>
</dbReference>
<evidence type="ECO:0000256" key="1">
    <source>
        <dbReference type="ARBA" id="ARBA00004922"/>
    </source>
</evidence>
<evidence type="ECO:0000256" key="5">
    <source>
        <dbReference type="ARBA" id="ARBA00022679"/>
    </source>
</evidence>
<dbReference type="PANTHER" id="PTHR44998:SF1">
    <property type="entry name" value="UDP-N-ACETYLGLUCOSAMINE--PEPTIDE N-ACETYLGLUCOSAMINYLTRANSFERASE 110 KDA SUBUNIT"/>
    <property type="match status" value="1"/>
</dbReference>
<evidence type="ECO:0000259" key="9">
    <source>
        <dbReference type="Pfam" id="PF13844"/>
    </source>
</evidence>
<gene>
    <name evidence="10" type="ORF">COW36_18205</name>
</gene>
<dbReference type="InterPro" id="IPR029489">
    <property type="entry name" value="OGT/SEC/SPY_C"/>
</dbReference>
<dbReference type="SMART" id="SM00028">
    <property type="entry name" value="TPR"/>
    <property type="match status" value="5"/>
</dbReference>
<dbReference type="Gene3D" id="3.40.50.2000">
    <property type="entry name" value="Glycogen Phosphorylase B"/>
    <property type="match status" value="1"/>
</dbReference>